<organism evidence="1 2">
    <name type="scientific">Nepenthes gracilis</name>
    <name type="common">Slender pitcher plant</name>
    <dbReference type="NCBI Taxonomy" id="150966"/>
    <lineage>
        <taxon>Eukaryota</taxon>
        <taxon>Viridiplantae</taxon>
        <taxon>Streptophyta</taxon>
        <taxon>Embryophyta</taxon>
        <taxon>Tracheophyta</taxon>
        <taxon>Spermatophyta</taxon>
        <taxon>Magnoliopsida</taxon>
        <taxon>eudicotyledons</taxon>
        <taxon>Gunneridae</taxon>
        <taxon>Pentapetalae</taxon>
        <taxon>Caryophyllales</taxon>
        <taxon>Nepenthaceae</taxon>
        <taxon>Nepenthes</taxon>
    </lineage>
</organism>
<comment type="caution">
    <text evidence="1">The sequence shown here is derived from an EMBL/GenBank/DDBJ whole genome shotgun (WGS) entry which is preliminary data.</text>
</comment>
<proteinExistence type="predicted"/>
<evidence type="ECO:0000313" key="1">
    <source>
        <dbReference type="EMBL" id="GMH11603.1"/>
    </source>
</evidence>
<dbReference type="AlphaFoldDB" id="A0AAD3SHU3"/>
<evidence type="ECO:0000313" key="2">
    <source>
        <dbReference type="Proteomes" id="UP001279734"/>
    </source>
</evidence>
<gene>
    <name evidence="1" type="ORF">Nepgr_013444</name>
</gene>
<accession>A0AAD3SHU3</accession>
<keyword evidence="2" id="KW-1185">Reference proteome</keyword>
<protein>
    <submittedName>
        <fullName evidence="1">Uncharacterized protein</fullName>
    </submittedName>
</protein>
<dbReference type="Proteomes" id="UP001279734">
    <property type="component" value="Unassembled WGS sequence"/>
</dbReference>
<reference evidence="1" key="1">
    <citation type="submission" date="2023-05" db="EMBL/GenBank/DDBJ databases">
        <title>Nepenthes gracilis genome sequencing.</title>
        <authorList>
            <person name="Fukushima K."/>
        </authorList>
    </citation>
    <scope>NUCLEOTIDE SEQUENCE</scope>
    <source>
        <strain evidence="1">SING2019-196</strain>
    </source>
</reference>
<dbReference type="EMBL" id="BSYO01000011">
    <property type="protein sequence ID" value="GMH11603.1"/>
    <property type="molecule type" value="Genomic_DNA"/>
</dbReference>
<sequence>MSNLKVCRLRQALCLLRDLMLESLLPPGHQWSRRTCLEQLVCLLVPIWPSLPLIAKKVNQLDAFGSLQNLSSSDTSVDSEVSASSIQEVETKGPYCDGAPPSAFLGSPTHLQNASPFQPLNVYPL</sequence>
<name>A0AAD3SHU3_NEPGR</name>